<reference evidence="1" key="1">
    <citation type="submission" date="2014-11" db="EMBL/GenBank/DDBJ databases">
        <authorList>
            <person name="Amaro Gonzalez C."/>
        </authorList>
    </citation>
    <scope>NUCLEOTIDE SEQUENCE</scope>
</reference>
<dbReference type="AlphaFoldDB" id="A0A0E9U1G8"/>
<sequence>MEYCHLQCGTTAVSKNPEHGHTLTWTANTN</sequence>
<name>A0A0E9U1G8_ANGAN</name>
<reference evidence="1" key="2">
    <citation type="journal article" date="2015" name="Fish Shellfish Immunol.">
        <title>Early steps in the European eel (Anguilla anguilla)-Vibrio vulnificus interaction in the gills: Role of the RtxA13 toxin.</title>
        <authorList>
            <person name="Callol A."/>
            <person name="Pajuelo D."/>
            <person name="Ebbesson L."/>
            <person name="Teles M."/>
            <person name="MacKenzie S."/>
            <person name="Amaro C."/>
        </authorList>
    </citation>
    <scope>NUCLEOTIDE SEQUENCE</scope>
</reference>
<protein>
    <submittedName>
        <fullName evidence="1">Uncharacterized protein</fullName>
    </submittedName>
</protein>
<proteinExistence type="predicted"/>
<evidence type="ECO:0000313" key="1">
    <source>
        <dbReference type="EMBL" id="JAH59035.1"/>
    </source>
</evidence>
<dbReference type="EMBL" id="GBXM01049542">
    <property type="protein sequence ID" value="JAH59035.1"/>
    <property type="molecule type" value="Transcribed_RNA"/>
</dbReference>
<accession>A0A0E9U1G8</accession>
<organism evidence="1">
    <name type="scientific">Anguilla anguilla</name>
    <name type="common">European freshwater eel</name>
    <name type="synonym">Muraena anguilla</name>
    <dbReference type="NCBI Taxonomy" id="7936"/>
    <lineage>
        <taxon>Eukaryota</taxon>
        <taxon>Metazoa</taxon>
        <taxon>Chordata</taxon>
        <taxon>Craniata</taxon>
        <taxon>Vertebrata</taxon>
        <taxon>Euteleostomi</taxon>
        <taxon>Actinopterygii</taxon>
        <taxon>Neopterygii</taxon>
        <taxon>Teleostei</taxon>
        <taxon>Anguilliformes</taxon>
        <taxon>Anguillidae</taxon>
        <taxon>Anguilla</taxon>
    </lineage>
</organism>